<accession>A0A1A9UKR8</accession>
<dbReference type="Proteomes" id="UP000078200">
    <property type="component" value="Unassembled WGS sequence"/>
</dbReference>
<dbReference type="VEuPathDB" id="VectorBase:GAUT007705"/>
<protein>
    <recommendedName>
        <fullName evidence="3">RRM domain-containing protein</fullName>
    </recommendedName>
</protein>
<keyword evidence="1 2" id="KW-0694">RNA-binding</keyword>
<dbReference type="EnsemblMetazoa" id="GAUT007705-RA">
    <property type="protein sequence ID" value="GAUT007705-PA"/>
    <property type="gene ID" value="GAUT007705"/>
</dbReference>
<sequence>MNANSFGFFDRSIFDLQSISYKSYQENGTKYIKSRKVLDDKLQQQLNSCAGEIFLTGISKETRAEQIVEIASLLGELYLLRFKVDHSGKSRGFAYLQYMDPNFMPIALRQLPLLFRQYKCAMIRVKQSRNSCKLLLKGICDMSPEIVFNMLEQSIRFEKLVGREICRGYFEYQIIFSCNSEAVFARRDLLRNITKFGRNVAVLWMK</sequence>
<proteinExistence type="predicted"/>
<dbReference type="InterPro" id="IPR035979">
    <property type="entry name" value="RBD_domain_sf"/>
</dbReference>
<dbReference type="Gene3D" id="3.30.70.330">
    <property type="match status" value="2"/>
</dbReference>
<evidence type="ECO:0000256" key="1">
    <source>
        <dbReference type="ARBA" id="ARBA00022884"/>
    </source>
</evidence>
<evidence type="ECO:0000256" key="2">
    <source>
        <dbReference type="PROSITE-ProRule" id="PRU00176"/>
    </source>
</evidence>
<evidence type="ECO:0000259" key="3">
    <source>
        <dbReference type="PROSITE" id="PS50102"/>
    </source>
</evidence>
<evidence type="ECO:0000313" key="4">
    <source>
        <dbReference type="EnsemblMetazoa" id="GAUT007705-PA"/>
    </source>
</evidence>
<keyword evidence="5" id="KW-1185">Reference proteome</keyword>
<evidence type="ECO:0000313" key="5">
    <source>
        <dbReference type="Proteomes" id="UP000078200"/>
    </source>
</evidence>
<dbReference type="SUPFAM" id="SSF54928">
    <property type="entry name" value="RNA-binding domain, RBD"/>
    <property type="match status" value="1"/>
</dbReference>
<reference evidence="4" key="1">
    <citation type="submission" date="2020-05" db="UniProtKB">
        <authorList>
            <consortium name="EnsemblMetazoa"/>
        </authorList>
    </citation>
    <scope>IDENTIFICATION</scope>
    <source>
        <strain evidence="4">TTRI</strain>
    </source>
</reference>
<dbReference type="InterPro" id="IPR000504">
    <property type="entry name" value="RRM_dom"/>
</dbReference>
<dbReference type="GO" id="GO:0003723">
    <property type="term" value="F:RNA binding"/>
    <property type="evidence" value="ECO:0007669"/>
    <property type="project" value="UniProtKB-UniRule"/>
</dbReference>
<feature type="domain" description="RRM" evidence="3">
    <location>
        <begin position="51"/>
        <end position="130"/>
    </location>
</feature>
<organism evidence="4 5">
    <name type="scientific">Glossina austeni</name>
    <name type="common">Savannah tsetse fly</name>
    <dbReference type="NCBI Taxonomy" id="7395"/>
    <lineage>
        <taxon>Eukaryota</taxon>
        <taxon>Metazoa</taxon>
        <taxon>Ecdysozoa</taxon>
        <taxon>Arthropoda</taxon>
        <taxon>Hexapoda</taxon>
        <taxon>Insecta</taxon>
        <taxon>Pterygota</taxon>
        <taxon>Neoptera</taxon>
        <taxon>Endopterygota</taxon>
        <taxon>Diptera</taxon>
        <taxon>Brachycera</taxon>
        <taxon>Muscomorpha</taxon>
        <taxon>Hippoboscoidea</taxon>
        <taxon>Glossinidae</taxon>
        <taxon>Glossina</taxon>
    </lineage>
</organism>
<dbReference type="PROSITE" id="PS50102">
    <property type="entry name" value="RRM"/>
    <property type="match status" value="1"/>
</dbReference>
<dbReference type="AlphaFoldDB" id="A0A1A9UKR8"/>
<dbReference type="InterPro" id="IPR012677">
    <property type="entry name" value="Nucleotide-bd_a/b_plait_sf"/>
</dbReference>
<dbReference type="STRING" id="7395.A0A1A9UKR8"/>
<name>A0A1A9UKR8_GLOAU</name>